<dbReference type="EMBL" id="BRXW01000241">
    <property type="protein sequence ID" value="GMI15991.1"/>
    <property type="molecule type" value="Genomic_DNA"/>
</dbReference>
<protein>
    <submittedName>
        <fullName evidence="2">Uncharacterized protein</fullName>
    </submittedName>
</protein>
<proteinExistence type="predicted"/>
<name>A0A9W7FQ16_9STRA</name>
<keyword evidence="3" id="KW-1185">Reference proteome</keyword>
<gene>
    <name evidence="2" type="ORF">TrLO_g2064</name>
</gene>
<dbReference type="Proteomes" id="UP001165122">
    <property type="component" value="Unassembled WGS sequence"/>
</dbReference>
<evidence type="ECO:0000313" key="3">
    <source>
        <dbReference type="Proteomes" id="UP001165122"/>
    </source>
</evidence>
<evidence type="ECO:0000313" key="2">
    <source>
        <dbReference type="EMBL" id="GMI15991.1"/>
    </source>
</evidence>
<feature type="region of interest" description="Disordered" evidence="1">
    <location>
        <begin position="46"/>
        <end position="68"/>
    </location>
</feature>
<organism evidence="2 3">
    <name type="scientific">Triparma laevis f. longispina</name>
    <dbReference type="NCBI Taxonomy" id="1714387"/>
    <lineage>
        <taxon>Eukaryota</taxon>
        <taxon>Sar</taxon>
        <taxon>Stramenopiles</taxon>
        <taxon>Ochrophyta</taxon>
        <taxon>Bolidophyceae</taxon>
        <taxon>Parmales</taxon>
        <taxon>Triparmaceae</taxon>
        <taxon>Triparma</taxon>
    </lineage>
</organism>
<accession>A0A9W7FQ16</accession>
<evidence type="ECO:0000256" key="1">
    <source>
        <dbReference type="SAM" id="MobiDB-lite"/>
    </source>
</evidence>
<feature type="compositionally biased region" description="Polar residues" evidence="1">
    <location>
        <begin position="47"/>
        <end position="57"/>
    </location>
</feature>
<sequence length="166" mass="18386">MSSNAAPVNPARPLHSTYLSQSTSTAALVRKNATLDKPIRFDGRSQAGWSAASTSASPMKRHRHSAGTELSLRRIPRSSCCCCFTRRLERAPSLRLAEWGPSPLGRIIDASLAEGALPRLLDSRRFAAFRAHERNHALSAWKPCLDVLPAAYYLGRDLRTLKIFHH</sequence>
<comment type="caution">
    <text evidence="2">The sequence shown here is derived from an EMBL/GenBank/DDBJ whole genome shotgun (WGS) entry which is preliminary data.</text>
</comment>
<reference evidence="3" key="1">
    <citation type="journal article" date="2023" name="Commun. Biol.">
        <title>Genome analysis of Parmales, the sister group of diatoms, reveals the evolutionary specialization of diatoms from phago-mixotrophs to photoautotrophs.</title>
        <authorList>
            <person name="Ban H."/>
            <person name="Sato S."/>
            <person name="Yoshikawa S."/>
            <person name="Yamada K."/>
            <person name="Nakamura Y."/>
            <person name="Ichinomiya M."/>
            <person name="Sato N."/>
            <person name="Blanc-Mathieu R."/>
            <person name="Endo H."/>
            <person name="Kuwata A."/>
            <person name="Ogata H."/>
        </authorList>
    </citation>
    <scope>NUCLEOTIDE SEQUENCE [LARGE SCALE GENOMIC DNA]</scope>
    <source>
        <strain evidence="3">NIES 3700</strain>
    </source>
</reference>
<dbReference type="AlphaFoldDB" id="A0A9W7FQ16"/>